<keyword evidence="1" id="KW-0175">Coiled coil</keyword>
<accession>A0ABD1U6I9</accession>
<reference evidence="3" key="1">
    <citation type="submission" date="2024-07" db="EMBL/GenBank/DDBJ databases">
        <title>Two chromosome-level genome assemblies of Korean endemic species Abeliophyllum distichum and Forsythia ovata (Oleaceae).</title>
        <authorList>
            <person name="Jang H."/>
        </authorList>
    </citation>
    <scope>NUCLEOTIDE SEQUENCE [LARGE SCALE GENOMIC DNA]</scope>
</reference>
<proteinExistence type="predicted"/>
<evidence type="ECO:0000313" key="2">
    <source>
        <dbReference type="EMBL" id="KAL2520635.1"/>
    </source>
</evidence>
<protein>
    <submittedName>
        <fullName evidence="2">Uncharacterized protein</fullName>
    </submittedName>
</protein>
<feature type="coiled-coil region" evidence="1">
    <location>
        <begin position="21"/>
        <end position="48"/>
    </location>
</feature>
<sequence>MAEASKSDEHKKCLDEEWLVLDNILFAYEKLESDLKEFEKNVFKQIKKLDNANLLQNVVAVGFKRDNGGEKIQKEEMSSRQFEMDKLQVGVVAGQAKIAKLKIDLEIS</sequence>
<comment type="caution">
    <text evidence="2">The sequence shown here is derived from an EMBL/GenBank/DDBJ whole genome shotgun (WGS) entry which is preliminary data.</text>
</comment>
<name>A0ABD1U6I9_9LAMI</name>
<evidence type="ECO:0000313" key="3">
    <source>
        <dbReference type="Proteomes" id="UP001604277"/>
    </source>
</evidence>
<organism evidence="2 3">
    <name type="scientific">Forsythia ovata</name>
    <dbReference type="NCBI Taxonomy" id="205694"/>
    <lineage>
        <taxon>Eukaryota</taxon>
        <taxon>Viridiplantae</taxon>
        <taxon>Streptophyta</taxon>
        <taxon>Embryophyta</taxon>
        <taxon>Tracheophyta</taxon>
        <taxon>Spermatophyta</taxon>
        <taxon>Magnoliopsida</taxon>
        <taxon>eudicotyledons</taxon>
        <taxon>Gunneridae</taxon>
        <taxon>Pentapetalae</taxon>
        <taxon>asterids</taxon>
        <taxon>lamiids</taxon>
        <taxon>Lamiales</taxon>
        <taxon>Oleaceae</taxon>
        <taxon>Forsythieae</taxon>
        <taxon>Forsythia</taxon>
    </lineage>
</organism>
<keyword evidence="3" id="KW-1185">Reference proteome</keyword>
<gene>
    <name evidence="2" type="ORF">Fot_24558</name>
</gene>
<dbReference type="Proteomes" id="UP001604277">
    <property type="component" value="Unassembled WGS sequence"/>
</dbReference>
<dbReference type="EMBL" id="JBFOLJ010000007">
    <property type="protein sequence ID" value="KAL2520635.1"/>
    <property type="molecule type" value="Genomic_DNA"/>
</dbReference>
<dbReference type="AlphaFoldDB" id="A0ABD1U6I9"/>
<evidence type="ECO:0000256" key="1">
    <source>
        <dbReference type="SAM" id="Coils"/>
    </source>
</evidence>